<dbReference type="EMBL" id="JACOOJ010000001">
    <property type="protein sequence ID" value="MBC5631218.1"/>
    <property type="molecule type" value="Genomic_DNA"/>
</dbReference>
<proteinExistence type="predicted"/>
<name>A0ABR7DK60_9BACT</name>
<evidence type="ECO:0000313" key="3">
    <source>
        <dbReference type="EMBL" id="MBC5631218.1"/>
    </source>
</evidence>
<dbReference type="Gene3D" id="2.60.40.10">
    <property type="entry name" value="Immunoglobulins"/>
    <property type="match status" value="1"/>
</dbReference>
<evidence type="ECO:0000313" key="4">
    <source>
        <dbReference type="Proteomes" id="UP000651475"/>
    </source>
</evidence>
<dbReference type="Gene3D" id="2.60.40.4270">
    <property type="entry name" value="Listeria-Bacteroides repeat domain"/>
    <property type="match status" value="1"/>
</dbReference>
<feature type="signal peptide" evidence="2">
    <location>
        <begin position="1"/>
        <end position="25"/>
    </location>
</feature>
<dbReference type="InterPro" id="IPR013378">
    <property type="entry name" value="InlB-like_B-rpt"/>
</dbReference>
<comment type="caution">
    <text evidence="3">The sequence shown here is derived from an EMBL/GenBank/DDBJ whole genome shotgun (WGS) entry which is preliminary data.</text>
</comment>
<evidence type="ECO:0000256" key="1">
    <source>
        <dbReference type="ARBA" id="ARBA00004196"/>
    </source>
</evidence>
<dbReference type="InterPro" id="IPR013783">
    <property type="entry name" value="Ig-like_fold"/>
</dbReference>
<dbReference type="Proteomes" id="UP000651475">
    <property type="component" value="Unassembled WGS sequence"/>
</dbReference>
<protein>
    <submittedName>
        <fullName evidence="3">InlB B-repeat-containing protein</fullName>
    </submittedName>
</protein>
<dbReference type="InterPro" id="IPR042229">
    <property type="entry name" value="Listeria/Bacterioides_rpt_sf"/>
</dbReference>
<feature type="chain" id="PRO_5045048908" evidence="2">
    <location>
        <begin position="26"/>
        <end position="1091"/>
    </location>
</feature>
<gene>
    <name evidence="3" type="ORF">H8S65_00285</name>
</gene>
<dbReference type="Pfam" id="PF09479">
    <property type="entry name" value="Flg_new"/>
    <property type="match status" value="1"/>
</dbReference>
<keyword evidence="2" id="KW-0732">Signal</keyword>
<comment type="subcellular location">
    <subcellularLocation>
        <location evidence="1">Cell envelope</location>
    </subcellularLocation>
</comment>
<organism evidence="3 4">
    <name type="scientific">Parabacteroides hominis</name>
    <dbReference type="NCBI Taxonomy" id="2763057"/>
    <lineage>
        <taxon>Bacteria</taxon>
        <taxon>Pseudomonadati</taxon>
        <taxon>Bacteroidota</taxon>
        <taxon>Bacteroidia</taxon>
        <taxon>Bacteroidales</taxon>
        <taxon>Tannerellaceae</taxon>
        <taxon>Parabacteroides</taxon>
    </lineage>
</organism>
<keyword evidence="4" id="KW-1185">Reference proteome</keyword>
<reference evidence="3 4" key="1">
    <citation type="submission" date="2020-08" db="EMBL/GenBank/DDBJ databases">
        <title>Genome public.</title>
        <authorList>
            <person name="Liu C."/>
            <person name="Sun Q."/>
        </authorList>
    </citation>
    <scope>NUCLEOTIDE SEQUENCE [LARGE SCALE GENOMIC DNA]</scope>
    <source>
        <strain evidence="3 4">NSJ-79</strain>
    </source>
</reference>
<accession>A0ABR7DK60</accession>
<dbReference type="SUPFAM" id="SSF49313">
    <property type="entry name" value="Cadherin-like"/>
    <property type="match status" value="1"/>
</dbReference>
<dbReference type="Pfam" id="PF05345">
    <property type="entry name" value="He_PIG"/>
    <property type="match status" value="1"/>
</dbReference>
<dbReference type="InterPro" id="IPR015919">
    <property type="entry name" value="Cadherin-like_sf"/>
</dbReference>
<dbReference type="RefSeq" id="WP_186927967.1">
    <property type="nucleotide sequence ID" value="NZ_JACOOJ010000001.1"/>
</dbReference>
<sequence length="1091" mass="112319">MKQMRVKAIWLIAIIAFFSTENMQAQNLVVSNGTSGVDYDYDANLLTVKTAIPLEITSSSEPVTDRIMITSGIKAQITLNNVKIDLSGQDNVCAFDILGNASVALTLSGENSLKSGKDCPGLRCTVTGQDTAVVTIQGSGKLEATGLNEGAGIGGGGKQKAGIITIESGVIHATGGNGGSGIGSGIDAEGGKITIKGGEVTAIGGKDATGIGSSRYGNNNSCIVRIEGGKVTASGSSGIGGGASRSGGTIIITGGDVTATGGTGIGGGGRMGGYTNPTAGSGGNITISGGHIVATGGQGAGIGGGGACKGHGGNITITGGTVIAYSSSGAGIGGGYGYSSERGGDGGTIVISGGTVTAITGNSGGEGIGRGKGERLDGNNGSFSTGTNGNAFIKANGISDQSKKGSWSGVIINNNTGVVYGNTVTLTTDATIPKDTTLTVNAGQKLQIKDCTLHNDGTVANNGEIWIVGNGKFTGNVPSPNTVKAGYEVTFNLNYDNAGEPPASQIIESGKNAIAPDPAPERLYYTFEGWYDTKGTSGGTVLSGKTINEATLFYARWKLNTFSLKEGVNKECVTAYGEDERYSLSALLSDGALEACGAMTYTVSGDKPDWLTLDASTGQITGSPRDADAGGTGTQLSFTITAANGSDQTVTITFKRNRKALVVTPESNQFVYTDEAEAYEPVFSYNGEISDEVPAFTGKLSWEQGGAGADRNITGGTLALADATGNPGFKAANYDLKLHENPVTIHVFNQSLGEAYDGEASKLASNVPAQWTNADITLEASAGFKLQVVAGLRTTGDWKERLSIMEEGSYDFEYRLLRDGRPESIASEVKSVAVKLDKTAPELKAGSPVVTNLTAAFTLADTGSGIVSYSYKLDDVDKGTTAVDGAPGEHTFQIEGTAGEHTIILAVKDAAGNTNEFAPVVFMLHSSYIPPAVTYYTVTLPSVEGVTLSRKAGGYTVEEGYSFSFGLTLDEGYGASVPVVKANGVEITPRESDGKYVIRNIEEDIQVTIEGIVKDDPTANAVIDGGNRIYAVRNIVYIESPVKAEAQVVSIGGRVIRQLHLQPGTNRVEDLQAGVYVIRLSDGRNEKVSVR</sequence>
<dbReference type="Pfam" id="PF18889">
    <property type="entry name" value="Beta_helix_3"/>
    <property type="match status" value="5"/>
</dbReference>
<evidence type="ECO:0000256" key="2">
    <source>
        <dbReference type="SAM" id="SignalP"/>
    </source>
</evidence>